<dbReference type="SUPFAM" id="SSF54427">
    <property type="entry name" value="NTF2-like"/>
    <property type="match status" value="1"/>
</dbReference>
<name>A0A2C5YA02_9HYPO</name>
<accession>A0A2C5YA02</accession>
<dbReference type="AlphaFoldDB" id="A0A2C5YA02"/>
<dbReference type="STRING" id="1399860.A0A2C5YA02"/>
<dbReference type="Gene3D" id="3.10.450.50">
    <property type="match status" value="1"/>
</dbReference>
<protein>
    <recommendedName>
        <fullName evidence="3">SnoaL-like domain-containing protein</fullName>
    </recommendedName>
</protein>
<proteinExistence type="predicted"/>
<dbReference type="PANTHER" id="PTHR34213:SF2">
    <property type="entry name" value="NUCLEAR TRANSPORT FACTOR 2 (NTF2) FAMILY PROTEIN"/>
    <property type="match status" value="1"/>
</dbReference>
<evidence type="ECO:0000313" key="1">
    <source>
        <dbReference type="EMBL" id="PHH66335.1"/>
    </source>
</evidence>
<reference evidence="1 2" key="1">
    <citation type="submission" date="2017-06" db="EMBL/GenBank/DDBJ databases">
        <title>Ant-infecting Ophiocordyceps genomes reveal a high diversity of potential behavioral manipulation genes and a possible major role for enterotoxins.</title>
        <authorList>
            <person name="De Bekker C."/>
            <person name="Evans H.C."/>
            <person name="Brachmann A."/>
            <person name="Hughes D.P."/>
        </authorList>
    </citation>
    <scope>NUCLEOTIDE SEQUENCE [LARGE SCALE GENOMIC DNA]</scope>
    <source>
        <strain evidence="1 2">Map64</strain>
    </source>
</reference>
<dbReference type="EMBL" id="NJET01000008">
    <property type="protein sequence ID" value="PHH66335.1"/>
    <property type="molecule type" value="Genomic_DNA"/>
</dbReference>
<gene>
    <name evidence="1" type="ORF">CDD81_7390</name>
</gene>
<dbReference type="PANTHER" id="PTHR34213">
    <property type="entry name" value="NUCLEAR TRANSPORT FACTOR 2 (NTF2) FAMILY PROTEIN"/>
    <property type="match status" value="1"/>
</dbReference>
<evidence type="ECO:0000313" key="2">
    <source>
        <dbReference type="Proteomes" id="UP000226192"/>
    </source>
</evidence>
<organism evidence="1 2">
    <name type="scientific">Ophiocordyceps australis</name>
    <dbReference type="NCBI Taxonomy" id="1399860"/>
    <lineage>
        <taxon>Eukaryota</taxon>
        <taxon>Fungi</taxon>
        <taxon>Dikarya</taxon>
        <taxon>Ascomycota</taxon>
        <taxon>Pezizomycotina</taxon>
        <taxon>Sordariomycetes</taxon>
        <taxon>Hypocreomycetidae</taxon>
        <taxon>Hypocreales</taxon>
        <taxon>Ophiocordycipitaceae</taxon>
        <taxon>Ophiocordyceps</taxon>
    </lineage>
</organism>
<keyword evidence="2" id="KW-1185">Reference proteome</keyword>
<dbReference type="OrthoDB" id="2400485at2759"/>
<comment type="caution">
    <text evidence="1">The sequence shown here is derived from an EMBL/GenBank/DDBJ whole genome shotgun (WGS) entry which is preliminary data.</text>
</comment>
<dbReference type="Proteomes" id="UP000226192">
    <property type="component" value="Unassembled WGS sequence"/>
</dbReference>
<dbReference type="InterPro" id="IPR032710">
    <property type="entry name" value="NTF2-like_dom_sf"/>
</dbReference>
<sequence length="192" mass="20914">MASASPTSASAGSTVESIGVKNKANVGPGVSLNDHQRLLVASVLDLFEGRPTLKHLSLWQPTATFEDPIAVAQGYDAYAAQWYGLAALFQTIKIQRHQVTSGGNPLELSLSNNYVVKGINKEQLIDSVVRIHVAPDGRIEKVEDRWNDELPEGAVSQALRKLNGSVMSKLVKVPKTDDEDKKMQAERHVKTT</sequence>
<evidence type="ECO:0008006" key="3">
    <source>
        <dbReference type="Google" id="ProtNLM"/>
    </source>
</evidence>